<name>A0A2L2BPZ3_9MICO</name>
<reference evidence="6 7" key="1">
    <citation type="submission" date="2018-02" db="EMBL/GenBank/DDBJ databases">
        <title>Complete genome of the streamlined marine actinobacterium Pontimonas salivibrio CL-TW6 adapted to coastal planktonic lifestype.</title>
        <authorList>
            <person name="Cho B.C."/>
            <person name="Hardies S.C."/>
            <person name="Jang G.I."/>
            <person name="Hwang C.Y."/>
        </authorList>
    </citation>
    <scope>NUCLEOTIDE SEQUENCE [LARGE SCALE GENOMIC DNA]</scope>
    <source>
        <strain evidence="6 7">CL-TW6</strain>
    </source>
</reference>
<keyword evidence="1" id="KW-0540">Nuclease</keyword>
<dbReference type="Gene3D" id="3.40.50.1010">
    <property type="entry name" value="5'-nuclease"/>
    <property type="match status" value="1"/>
</dbReference>
<dbReference type="GO" id="GO:0016787">
    <property type="term" value="F:hydrolase activity"/>
    <property type="evidence" value="ECO:0007669"/>
    <property type="project" value="UniProtKB-KW"/>
</dbReference>
<dbReference type="GO" id="GO:0004518">
    <property type="term" value="F:nuclease activity"/>
    <property type="evidence" value="ECO:0007669"/>
    <property type="project" value="UniProtKB-KW"/>
</dbReference>
<dbReference type="EMBL" id="CP026923">
    <property type="protein sequence ID" value="AVG23672.1"/>
    <property type="molecule type" value="Genomic_DNA"/>
</dbReference>
<evidence type="ECO:0000259" key="5">
    <source>
        <dbReference type="Pfam" id="PF01850"/>
    </source>
</evidence>
<dbReference type="Pfam" id="PF01850">
    <property type="entry name" value="PIN"/>
    <property type="match status" value="1"/>
</dbReference>
<dbReference type="SUPFAM" id="SSF88723">
    <property type="entry name" value="PIN domain-like"/>
    <property type="match status" value="1"/>
</dbReference>
<dbReference type="Proteomes" id="UP000243077">
    <property type="component" value="Chromosome"/>
</dbReference>
<dbReference type="RefSeq" id="WP_104913248.1">
    <property type="nucleotide sequence ID" value="NZ_CP026923.1"/>
</dbReference>
<evidence type="ECO:0000256" key="4">
    <source>
        <dbReference type="ARBA" id="ARBA00022842"/>
    </source>
</evidence>
<proteinExistence type="predicted"/>
<evidence type="ECO:0000256" key="3">
    <source>
        <dbReference type="ARBA" id="ARBA00022801"/>
    </source>
</evidence>
<organism evidence="6 7">
    <name type="scientific">Pontimonas salivibrio</name>
    <dbReference type="NCBI Taxonomy" id="1159327"/>
    <lineage>
        <taxon>Bacteria</taxon>
        <taxon>Bacillati</taxon>
        <taxon>Actinomycetota</taxon>
        <taxon>Actinomycetes</taxon>
        <taxon>Micrococcales</taxon>
        <taxon>Microbacteriaceae</taxon>
        <taxon>Pontimonas</taxon>
    </lineage>
</organism>
<dbReference type="InterPro" id="IPR002716">
    <property type="entry name" value="PIN_dom"/>
</dbReference>
<keyword evidence="7" id="KW-1185">Reference proteome</keyword>
<evidence type="ECO:0000256" key="2">
    <source>
        <dbReference type="ARBA" id="ARBA00022723"/>
    </source>
</evidence>
<evidence type="ECO:0000313" key="6">
    <source>
        <dbReference type="EMBL" id="AVG23672.1"/>
    </source>
</evidence>
<keyword evidence="2" id="KW-0479">Metal-binding</keyword>
<dbReference type="OrthoDB" id="3696351at2"/>
<evidence type="ECO:0000256" key="1">
    <source>
        <dbReference type="ARBA" id="ARBA00022722"/>
    </source>
</evidence>
<keyword evidence="3" id="KW-0378">Hydrolase</keyword>
<dbReference type="AlphaFoldDB" id="A0A2L2BPZ3"/>
<dbReference type="InterPro" id="IPR029060">
    <property type="entry name" value="PIN-like_dom_sf"/>
</dbReference>
<dbReference type="GO" id="GO:0046872">
    <property type="term" value="F:metal ion binding"/>
    <property type="evidence" value="ECO:0007669"/>
    <property type="project" value="UniProtKB-KW"/>
</dbReference>
<gene>
    <name evidence="6" type="ORF">C3B54_11690</name>
</gene>
<protein>
    <submittedName>
        <fullName evidence="6">VapC-like toxin</fullName>
    </submittedName>
</protein>
<sequence>MAGIVVLDAGALIALSSESDAHHQWAMGMFLHTLSHELSMPALTYAEVMVHPTKAGKAPEFQQRLSGLRIQVRPIDQSDVAGLATLRVESGLRMSDAVVLHESLRLGATLATTDQVLMREATQFGLDVLTPHRV</sequence>
<evidence type="ECO:0000313" key="7">
    <source>
        <dbReference type="Proteomes" id="UP000243077"/>
    </source>
</evidence>
<feature type="domain" description="PIN" evidence="5">
    <location>
        <begin position="5"/>
        <end position="116"/>
    </location>
</feature>
<accession>A0A2L2BPZ3</accession>
<dbReference type="KEGG" id="psai:C3B54_11690"/>
<keyword evidence="4" id="KW-0460">Magnesium</keyword>